<reference evidence="3" key="1">
    <citation type="submission" date="2023-03" db="EMBL/GenBank/DDBJ databases">
        <title>Massive genome expansion in bonnet fungi (Mycena s.s.) driven by repeated elements and novel gene families across ecological guilds.</title>
        <authorList>
            <consortium name="Lawrence Berkeley National Laboratory"/>
            <person name="Harder C.B."/>
            <person name="Miyauchi S."/>
            <person name="Viragh M."/>
            <person name="Kuo A."/>
            <person name="Thoen E."/>
            <person name="Andreopoulos B."/>
            <person name="Lu D."/>
            <person name="Skrede I."/>
            <person name="Drula E."/>
            <person name="Henrissat B."/>
            <person name="Morin E."/>
            <person name="Kohler A."/>
            <person name="Barry K."/>
            <person name="LaButti K."/>
            <person name="Morin E."/>
            <person name="Salamov A."/>
            <person name="Lipzen A."/>
            <person name="Mereny Z."/>
            <person name="Hegedus B."/>
            <person name="Baldrian P."/>
            <person name="Stursova M."/>
            <person name="Weitz H."/>
            <person name="Taylor A."/>
            <person name="Grigoriev I.V."/>
            <person name="Nagy L.G."/>
            <person name="Martin F."/>
            <person name="Kauserud H."/>
        </authorList>
    </citation>
    <scope>NUCLEOTIDE SEQUENCE</scope>
    <source>
        <strain evidence="3">9284</strain>
    </source>
</reference>
<gene>
    <name evidence="3" type="ORF">FB45DRAFT_805383</name>
</gene>
<organism evidence="3 4">
    <name type="scientific">Roridomyces roridus</name>
    <dbReference type="NCBI Taxonomy" id="1738132"/>
    <lineage>
        <taxon>Eukaryota</taxon>
        <taxon>Fungi</taxon>
        <taxon>Dikarya</taxon>
        <taxon>Basidiomycota</taxon>
        <taxon>Agaricomycotina</taxon>
        <taxon>Agaricomycetes</taxon>
        <taxon>Agaricomycetidae</taxon>
        <taxon>Agaricales</taxon>
        <taxon>Marasmiineae</taxon>
        <taxon>Mycenaceae</taxon>
        <taxon>Roridomyces</taxon>
    </lineage>
</organism>
<accession>A0AAD7B435</accession>
<dbReference type="PROSITE" id="PS50222">
    <property type="entry name" value="EF_HAND_2"/>
    <property type="match status" value="1"/>
</dbReference>
<evidence type="ECO:0000256" key="1">
    <source>
        <dbReference type="SAM" id="MobiDB-lite"/>
    </source>
</evidence>
<protein>
    <recommendedName>
        <fullName evidence="2">EF-hand domain-containing protein</fullName>
    </recommendedName>
</protein>
<comment type="caution">
    <text evidence="3">The sequence shown here is derived from an EMBL/GenBank/DDBJ whole genome shotgun (WGS) entry which is preliminary data.</text>
</comment>
<feature type="region of interest" description="Disordered" evidence="1">
    <location>
        <begin position="92"/>
        <end position="117"/>
    </location>
</feature>
<sequence length="969" mass="107939">MSIFPTRGRRDNTVDSSWMDLEAPPPLTEKRRQSPFSYLRNRKRSTDTPTRKSPGSSPKDIESLPPVPPVLGHNRRNYSDPQLIHGALVYPQTRSGGSETSSESVVLPPTPPARSSEFTSHMRESILPTAHALLPTPTPMMAAAAVIAAQAQRRHHTDGRVIDGLPESGGHGHGGRHHQGAVHSLLATAEMDKAKVAATVGPLITMGLQNLTKAQTVVEDVTASEAWGVVKENVTAVLAPAHDIIVILDSVTKYIPAVMVAESVLSLIVKHELERMENEKNILVVYHTMTTFWFTLCDLQTIFRAAAGIKRSLDTFFEEVKKTMEDFGNFSEVYYKHGHFARTLRSSQYRNKLTGFAQSFVDHKAQLQFLLTESSALQITDMSTNVSSVSAKLESVTEKLDKALAYISRQTPLEVAVEKRVQESGGEAALGNPQFLDELAKSHFGATEGLPAQVHASLQQGLDEALAANMPAFAMRVEAAQKEMAEAVERSTETILQQLNSGPHELIKDEDIKTVWKSMNWRISCKSRHFVDAVHNHFSQKFGEHQKSAGQVHPEQWTLNVLRQVIYYPNIADAIDDDGSGYISVQEVNHFFKSRPTEWSAVQWLSFWAVGWKQNALAYKTRCKALFSALESSARTVMPQNRQSVKAYIKSSGLSELWLVVNSLTADSTAPSAHGRMHHAPETGPLNALREEIMRLETERFKSRLERIQYQLESPETILAILGTHRLEGFILCFLDLILERHQQIIETANTMVLSDREFHAMTASLRNLVTAFSARYHTLIQSWKQQRLETDFLVQCFAGGIFNDWHEVFQDHPPAYQDTLGDVPQTPGLSMISSAPRTRSPPPLPEQILVFPLPPQPSASKASFDNASPPLGLLAPPPHPRGPRRRSVRRSAAPGTVDDYFYHFDFEKRPSERRISNAGGAGPDSIPEVYRKKTKKPKLEDRITSLETELSEIKGMLCKLISLSTPTP</sequence>
<feature type="region of interest" description="Disordered" evidence="1">
    <location>
        <begin position="1"/>
        <end position="78"/>
    </location>
</feature>
<dbReference type="EMBL" id="JARKIF010000040">
    <property type="protein sequence ID" value="KAJ7609459.1"/>
    <property type="molecule type" value="Genomic_DNA"/>
</dbReference>
<dbReference type="InterPro" id="IPR018247">
    <property type="entry name" value="EF_Hand_1_Ca_BS"/>
</dbReference>
<dbReference type="AlphaFoldDB" id="A0AAD7B435"/>
<name>A0AAD7B435_9AGAR</name>
<feature type="compositionally biased region" description="Low complexity" evidence="1">
    <location>
        <begin position="93"/>
        <end position="106"/>
    </location>
</feature>
<proteinExistence type="predicted"/>
<evidence type="ECO:0000313" key="4">
    <source>
        <dbReference type="Proteomes" id="UP001221142"/>
    </source>
</evidence>
<keyword evidence="4" id="KW-1185">Reference proteome</keyword>
<dbReference type="PROSITE" id="PS00018">
    <property type="entry name" value="EF_HAND_1"/>
    <property type="match status" value="1"/>
</dbReference>
<feature type="region of interest" description="Disordered" evidence="1">
    <location>
        <begin position="817"/>
        <end position="893"/>
    </location>
</feature>
<feature type="domain" description="EF-hand" evidence="2">
    <location>
        <begin position="563"/>
        <end position="598"/>
    </location>
</feature>
<dbReference type="InterPro" id="IPR002048">
    <property type="entry name" value="EF_hand_dom"/>
</dbReference>
<feature type="compositionally biased region" description="Polar residues" evidence="1">
    <location>
        <begin position="828"/>
        <end position="838"/>
    </location>
</feature>
<evidence type="ECO:0000259" key="2">
    <source>
        <dbReference type="PROSITE" id="PS50222"/>
    </source>
</evidence>
<dbReference type="GO" id="GO:0005509">
    <property type="term" value="F:calcium ion binding"/>
    <property type="evidence" value="ECO:0007669"/>
    <property type="project" value="InterPro"/>
</dbReference>
<evidence type="ECO:0000313" key="3">
    <source>
        <dbReference type="EMBL" id="KAJ7609459.1"/>
    </source>
</evidence>
<dbReference type="Proteomes" id="UP001221142">
    <property type="component" value="Unassembled WGS sequence"/>
</dbReference>
<feature type="region of interest" description="Disordered" evidence="1">
    <location>
        <begin position="914"/>
        <end position="934"/>
    </location>
</feature>